<dbReference type="InterPro" id="IPR036236">
    <property type="entry name" value="Znf_C2H2_sf"/>
</dbReference>
<dbReference type="InterPro" id="IPR013087">
    <property type="entry name" value="Znf_C2H2_type"/>
</dbReference>
<evidence type="ECO:0000313" key="7">
    <source>
        <dbReference type="EMBL" id="PAV15600.1"/>
    </source>
</evidence>
<dbReference type="AlphaFoldDB" id="A0A286U7Q7"/>
<dbReference type="OrthoDB" id="4748970at2759"/>
<gene>
    <name evidence="7" type="ORF">PNOK_0845800</name>
</gene>
<evidence type="ECO:0000259" key="6">
    <source>
        <dbReference type="PROSITE" id="PS50157"/>
    </source>
</evidence>
<evidence type="ECO:0000256" key="2">
    <source>
        <dbReference type="ARBA" id="ARBA00022771"/>
    </source>
</evidence>
<proteinExistence type="predicted"/>
<dbReference type="SMART" id="SM00355">
    <property type="entry name" value="ZnF_C2H2"/>
    <property type="match status" value="1"/>
</dbReference>
<feature type="compositionally biased region" description="Low complexity" evidence="5">
    <location>
        <begin position="107"/>
        <end position="132"/>
    </location>
</feature>
<dbReference type="Proteomes" id="UP000217199">
    <property type="component" value="Unassembled WGS sequence"/>
</dbReference>
<feature type="region of interest" description="Disordered" evidence="5">
    <location>
        <begin position="107"/>
        <end position="144"/>
    </location>
</feature>
<dbReference type="PANTHER" id="PTHR23235">
    <property type="entry name" value="KRUEPPEL-LIKE TRANSCRIPTION FACTOR"/>
    <property type="match status" value="1"/>
</dbReference>
<dbReference type="GO" id="GO:0008270">
    <property type="term" value="F:zinc ion binding"/>
    <property type="evidence" value="ECO:0007669"/>
    <property type="project" value="UniProtKB-KW"/>
</dbReference>
<feature type="region of interest" description="Disordered" evidence="5">
    <location>
        <begin position="50"/>
        <end position="71"/>
    </location>
</feature>
<dbReference type="PROSITE" id="PS00028">
    <property type="entry name" value="ZINC_FINGER_C2H2_1"/>
    <property type="match status" value="1"/>
</dbReference>
<dbReference type="PANTHER" id="PTHR23235:SF120">
    <property type="entry name" value="KRUPPEL-LIKE FACTOR 15"/>
    <property type="match status" value="1"/>
</dbReference>
<dbReference type="GO" id="GO:0000978">
    <property type="term" value="F:RNA polymerase II cis-regulatory region sequence-specific DNA binding"/>
    <property type="evidence" value="ECO:0007669"/>
    <property type="project" value="TreeGrafter"/>
</dbReference>
<name>A0A286U7Q7_9AGAM</name>
<keyword evidence="3" id="KW-0862">Zinc</keyword>
<dbReference type="EMBL" id="NBII01000009">
    <property type="protein sequence ID" value="PAV15600.1"/>
    <property type="molecule type" value="Genomic_DNA"/>
</dbReference>
<dbReference type="PROSITE" id="PS50157">
    <property type="entry name" value="ZINC_FINGER_C2H2_2"/>
    <property type="match status" value="1"/>
</dbReference>
<feature type="domain" description="C2H2-type" evidence="6">
    <location>
        <begin position="281"/>
        <end position="310"/>
    </location>
</feature>
<evidence type="ECO:0000256" key="4">
    <source>
        <dbReference type="PROSITE-ProRule" id="PRU00042"/>
    </source>
</evidence>
<keyword evidence="1" id="KW-0479">Metal-binding</keyword>
<comment type="caution">
    <text evidence="7">The sequence shown here is derived from an EMBL/GenBank/DDBJ whole genome shotgun (WGS) entry which is preliminary data.</text>
</comment>
<dbReference type="STRING" id="2282107.A0A286U7Q7"/>
<organism evidence="7 8">
    <name type="scientific">Pyrrhoderma noxium</name>
    <dbReference type="NCBI Taxonomy" id="2282107"/>
    <lineage>
        <taxon>Eukaryota</taxon>
        <taxon>Fungi</taxon>
        <taxon>Dikarya</taxon>
        <taxon>Basidiomycota</taxon>
        <taxon>Agaricomycotina</taxon>
        <taxon>Agaricomycetes</taxon>
        <taxon>Hymenochaetales</taxon>
        <taxon>Hymenochaetaceae</taxon>
        <taxon>Pyrrhoderma</taxon>
    </lineage>
</organism>
<sequence>MEGLDHGPADALGDRTPFLEVTTAPVFALDWSNPSPGSFGSGLTVTMTTGTGVNLTRDSPSSPSVEGSFTSTPNAIIGGLDEYGQSRTNPLVSSPESDRTFIRDVSNLSLHQSSPSRSSFEESTSTSSFPVSSPVPPPFIQHISGDSQLGTVDISQFSNPITSDNSLYLPSSEGYPWLLQRYHIPSTRILDGPFLNEYEPSNATNMRSEDVHAINVVSPSTNSTSSVQYTFRTRRQGDVTNLPLNNSNSFLETQPVVVRPNVTTPATANASRNRRRSEARFVCTVQGCHSTFTRRYNLLGHLRSHSDIRPFTCSFSGCQRSFVIHLSKMPSRVPSFGCSQPTLELAPRI</sequence>
<feature type="compositionally biased region" description="Polar residues" evidence="5">
    <location>
        <begin position="57"/>
        <end position="71"/>
    </location>
</feature>
<keyword evidence="2 4" id="KW-0863">Zinc-finger</keyword>
<protein>
    <submittedName>
        <fullName evidence="7">Calcineurin responsive transcription factor prz1</fullName>
    </submittedName>
</protein>
<dbReference type="Gene3D" id="3.30.160.60">
    <property type="entry name" value="Classic Zinc Finger"/>
    <property type="match status" value="1"/>
</dbReference>
<dbReference type="GO" id="GO:0000981">
    <property type="term" value="F:DNA-binding transcription factor activity, RNA polymerase II-specific"/>
    <property type="evidence" value="ECO:0007669"/>
    <property type="project" value="TreeGrafter"/>
</dbReference>
<accession>A0A286U7Q7</accession>
<evidence type="ECO:0000256" key="3">
    <source>
        <dbReference type="ARBA" id="ARBA00022833"/>
    </source>
</evidence>
<evidence type="ECO:0000256" key="5">
    <source>
        <dbReference type="SAM" id="MobiDB-lite"/>
    </source>
</evidence>
<keyword evidence="8" id="KW-1185">Reference proteome</keyword>
<reference evidence="7 8" key="1">
    <citation type="journal article" date="2017" name="Mol. Ecol.">
        <title>Comparative and population genomic landscape of Phellinus noxius: A hypervariable fungus causing root rot in trees.</title>
        <authorList>
            <person name="Chung C.L."/>
            <person name="Lee T.J."/>
            <person name="Akiba M."/>
            <person name="Lee H.H."/>
            <person name="Kuo T.H."/>
            <person name="Liu D."/>
            <person name="Ke H.M."/>
            <person name="Yokoi T."/>
            <person name="Roa M.B."/>
            <person name="Lu M.J."/>
            <person name="Chang Y.Y."/>
            <person name="Ann P.J."/>
            <person name="Tsai J.N."/>
            <person name="Chen C.Y."/>
            <person name="Tzean S.S."/>
            <person name="Ota Y."/>
            <person name="Hattori T."/>
            <person name="Sahashi N."/>
            <person name="Liou R.F."/>
            <person name="Kikuchi T."/>
            <person name="Tsai I.J."/>
        </authorList>
    </citation>
    <scope>NUCLEOTIDE SEQUENCE [LARGE SCALE GENOMIC DNA]</scope>
    <source>
        <strain evidence="7 8">FFPRI411160</strain>
    </source>
</reference>
<evidence type="ECO:0000256" key="1">
    <source>
        <dbReference type="ARBA" id="ARBA00022723"/>
    </source>
</evidence>
<dbReference type="InParanoid" id="A0A286U7Q7"/>
<evidence type="ECO:0000313" key="8">
    <source>
        <dbReference type="Proteomes" id="UP000217199"/>
    </source>
</evidence>
<dbReference type="SUPFAM" id="SSF57667">
    <property type="entry name" value="beta-beta-alpha zinc fingers"/>
    <property type="match status" value="1"/>
</dbReference>